<proteinExistence type="predicted"/>
<dbReference type="NCBIfam" id="NF033383">
    <property type="entry name" value="induct_EntF"/>
    <property type="match status" value="1"/>
</dbReference>
<dbReference type="NCBIfam" id="TIGR01847">
    <property type="entry name" value="bacteriocin_sig"/>
    <property type="match status" value="1"/>
</dbReference>
<dbReference type="Pfam" id="PF19159">
    <property type="entry name" value="DUF5841"/>
    <property type="match status" value="1"/>
</dbReference>
<protein>
    <submittedName>
        <fullName evidence="1">Bacteriocin</fullName>
    </submittedName>
</protein>
<organism evidence="1">
    <name type="scientific">Carnobacterium maltaromaticum</name>
    <name type="common">Carnobacterium piscicola</name>
    <dbReference type="NCBI Taxonomy" id="2751"/>
    <lineage>
        <taxon>Bacteria</taxon>
        <taxon>Bacillati</taxon>
        <taxon>Bacillota</taxon>
        <taxon>Bacilli</taxon>
        <taxon>Lactobacillales</taxon>
        <taxon>Carnobacteriaceae</taxon>
        <taxon>Carnobacterium</taxon>
    </lineage>
</organism>
<dbReference type="RefSeq" id="WP_119907077.1">
    <property type="nucleotide sequence ID" value="NZ_BJOJ01000051.1"/>
</dbReference>
<dbReference type="AlphaFoldDB" id="Q46314"/>
<reference evidence="1" key="1">
    <citation type="journal article" date="1997" name="J. Bacteriol.">
        <title>Characterization of a locus from Carnobacterium piscicola LV17B involved in bacteriocin production and immunity: evidence for global inducer-mediated transcriptional regulation.</title>
        <authorList>
            <person name="Quadri L.E."/>
            <person name="Kleerebezem M."/>
            <person name="Kuipers O.P."/>
            <person name="de Vos W.M."/>
            <person name="Roy K.L."/>
            <person name="Vederas J.C."/>
            <person name="Stiles M.E."/>
        </authorList>
    </citation>
    <scope>NUCLEOTIDE SEQUENCE</scope>
    <source>
        <strain evidence="1">LV17B</strain>
    </source>
</reference>
<dbReference type="InterPro" id="IPR043892">
    <property type="entry name" value="DUF5841"/>
</dbReference>
<accession>Q46314</accession>
<dbReference type="InterPro" id="IPR010133">
    <property type="entry name" value="Bacteriocin_signal_seq"/>
</dbReference>
<evidence type="ECO:0000313" key="1">
    <source>
        <dbReference type="EMBL" id="AAB81304.1"/>
    </source>
</evidence>
<sequence length="41" mass="4553">MKIKTITKKQLIQIKGGSKNSQIGKSTSSISKCVFSFFKKC</sequence>
<dbReference type="EMBL" id="L47121">
    <property type="protein sequence ID" value="AAB81304.1"/>
    <property type="molecule type" value="Genomic_DNA"/>
</dbReference>
<name>Q46314_CARML</name>